<keyword evidence="1" id="KW-0732">Signal</keyword>
<evidence type="ECO:0000256" key="1">
    <source>
        <dbReference type="ARBA" id="ARBA00022729"/>
    </source>
</evidence>
<protein>
    <submittedName>
        <fullName evidence="4">Acid phosphatase</fullName>
    </submittedName>
</protein>
<evidence type="ECO:0000313" key="4">
    <source>
        <dbReference type="EMBL" id="AMO67375.1"/>
    </source>
</evidence>
<dbReference type="RefSeq" id="WP_008250417.1">
    <property type="nucleotide sequence ID" value="NZ_CP014544.1"/>
</dbReference>
<dbReference type="EMBL" id="CP014544">
    <property type="protein sequence ID" value="AMO67375.1"/>
    <property type="molecule type" value="Genomic_DNA"/>
</dbReference>
<feature type="domain" description="Calcineurin-like phosphoesterase" evidence="3">
    <location>
        <begin position="42"/>
        <end position="292"/>
    </location>
</feature>
<dbReference type="AlphaFoldDB" id="A0A127M2B4"/>
<sequence>MNKLCVFIAPMLLAACGGGSSSSSRDAGVPSTPAAPQAEQTLRFIAIGDTGTGNDGDATHLQYQVAEMLKQVCEMRGCDFAVLAGDNMYESGVDGTDDPLFADAFEQPYGDIGIPFYVALGNHDNSVTLIGEGSQNAKGDVQVQYTDVSPSGTWKMPERFYTQTFTGSVGDDVFAQLFTLDSSPISHFFDDTSSQWSGDALDAYILSQANFMQEQLATSKAKWKIALAHHPYISNGQHGNAGQYDVGTAPDPCLGVGDVMLSSSCRGADYKAFLEATVCDEVDLFITGHDHELYWFKPQAGCGKTQQIVSGAGAKSREVFDATRNDAYFQLGMSWGFFWIELRDDRLVGAAYALYPDGSFYNADDQGRPLPVFEQVLMKQP</sequence>
<evidence type="ECO:0000259" key="3">
    <source>
        <dbReference type="Pfam" id="PF00149"/>
    </source>
</evidence>
<dbReference type="InterPro" id="IPR051558">
    <property type="entry name" value="Metallophosphoesterase_PAP"/>
</dbReference>
<reference evidence="4 5" key="1">
    <citation type="submission" date="2015-12" db="EMBL/GenBank/DDBJ databases">
        <authorList>
            <person name="Shamseldin A."/>
            <person name="Moawad H."/>
            <person name="Abd El-Rahim W.M."/>
            <person name="Sadowsky M.J."/>
        </authorList>
    </citation>
    <scope>NUCLEOTIDE SEQUENCE [LARGE SCALE GENOMIC DNA]</scope>
    <source>
        <strain evidence="4 5">SM2</strain>
    </source>
</reference>
<dbReference type="STRING" id="1470434.AZF00_03240"/>
<dbReference type="InterPro" id="IPR029052">
    <property type="entry name" value="Metallo-depent_PP-like"/>
</dbReference>
<dbReference type="InterPro" id="IPR004843">
    <property type="entry name" value="Calcineurin-like_PHP"/>
</dbReference>
<organism evidence="4 5">
    <name type="scientific">Zhongshania aliphaticivorans</name>
    <dbReference type="NCBI Taxonomy" id="1470434"/>
    <lineage>
        <taxon>Bacteria</taxon>
        <taxon>Pseudomonadati</taxon>
        <taxon>Pseudomonadota</taxon>
        <taxon>Gammaproteobacteria</taxon>
        <taxon>Cellvibrionales</taxon>
        <taxon>Spongiibacteraceae</taxon>
        <taxon>Zhongshania</taxon>
    </lineage>
</organism>
<dbReference type="PROSITE" id="PS51257">
    <property type="entry name" value="PROKAR_LIPOPROTEIN"/>
    <property type="match status" value="1"/>
</dbReference>
<dbReference type="GO" id="GO:0016787">
    <property type="term" value="F:hydrolase activity"/>
    <property type="evidence" value="ECO:0007669"/>
    <property type="project" value="UniProtKB-KW"/>
</dbReference>
<dbReference type="KEGG" id="zal:AZF00_03240"/>
<keyword evidence="2" id="KW-0378">Hydrolase</keyword>
<dbReference type="SUPFAM" id="SSF56300">
    <property type="entry name" value="Metallo-dependent phosphatases"/>
    <property type="match status" value="1"/>
</dbReference>
<name>A0A127M2B4_9GAMM</name>
<proteinExistence type="predicted"/>
<dbReference type="Gene3D" id="3.60.21.10">
    <property type="match status" value="1"/>
</dbReference>
<dbReference type="PANTHER" id="PTHR10161:SF14">
    <property type="entry name" value="TARTRATE-RESISTANT ACID PHOSPHATASE TYPE 5"/>
    <property type="match status" value="1"/>
</dbReference>
<dbReference type="PANTHER" id="PTHR10161">
    <property type="entry name" value="TARTRATE-RESISTANT ACID PHOSPHATASE TYPE 5"/>
    <property type="match status" value="1"/>
</dbReference>
<evidence type="ECO:0000313" key="5">
    <source>
        <dbReference type="Proteomes" id="UP000074119"/>
    </source>
</evidence>
<evidence type="ECO:0000256" key="2">
    <source>
        <dbReference type="ARBA" id="ARBA00022801"/>
    </source>
</evidence>
<dbReference type="Pfam" id="PF00149">
    <property type="entry name" value="Metallophos"/>
    <property type="match status" value="1"/>
</dbReference>
<gene>
    <name evidence="4" type="ORF">AZF00_03240</name>
</gene>
<accession>A0A127M2B4</accession>
<dbReference type="Proteomes" id="UP000074119">
    <property type="component" value="Chromosome"/>
</dbReference>